<feature type="domain" description="RecA family profile 1" evidence="7">
    <location>
        <begin position="1"/>
        <end position="88"/>
    </location>
</feature>
<dbReference type="GO" id="GO:0033065">
    <property type="term" value="C:Rad51C-XRCC3 complex"/>
    <property type="evidence" value="ECO:0007669"/>
    <property type="project" value="TreeGrafter"/>
</dbReference>
<keyword evidence="5" id="KW-0234">DNA repair</keyword>
<reference evidence="8 9" key="1">
    <citation type="submission" date="2020-06" db="EMBL/GenBank/DDBJ databases">
        <title>Transcriptomic and genomic resources for Thalictrum thalictroides and T. hernandezii: Facilitating candidate gene discovery in an emerging model plant lineage.</title>
        <authorList>
            <person name="Arias T."/>
            <person name="Riano-Pachon D.M."/>
            <person name="Di Stilio V.S."/>
        </authorList>
    </citation>
    <scope>NUCLEOTIDE SEQUENCE [LARGE SCALE GENOMIC DNA]</scope>
    <source>
        <strain evidence="9">cv. WT478/WT964</strain>
        <tissue evidence="8">Leaves</tissue>
    </source>
</reference>
<protein>
    <submittedName>
        <fullName evidence="8">Dna repair protein rad51 like</fullName>
    </submittedName>
</protein>
<keyword evidence="2" id="KW-0547">Nucleotide-binding</keyword>
<evidence type="ECO:0000256" key="4">
    <source>
        <dbReference type="ARBA" id="ARBA00022840"/>
    </source>
</evidence>
<evidence type="ECO:0000256" key="2">
    <source>
        <dbReference type="ARBA" id="ARBA00022741"/>
    </source>
</evidence>
<dbReference type="OrthoDB" id="1861185at2759"/>
<keyword evidence="9" id="KW-1185">Reference proteome</keyword>
<evidence type="ECO:0000259" key="7">
    <source>
        <dbReference type="PROSITE" id="PS50162"/>
    </source>
</evidence>
<dbReference type="GO" id="GO:0007131">
    <property type="term" value="P:reciprocal meiotic recombination"/>
    <property type="evidence" value="ECO:0007669"/>
    <property type="project" value="TreeGrafter"/>
</dbReference>
<accession>A0A7J6VYW7</accession>
<evidence type="ECO:0000256" key="6">
    <source>
        <dbReference type="ARBA" id="ARBA00023242"/>
    </source>
</evidence>
<evidence type="ECO:0000256" key="1">
    <source>
        <dbReference type="ARBA" id="ARBA00004123"/>
    </source>
</evidence>
<evidence type="ECO:0000256" key="3">
    <source>
        <dbReference type="ARBA" id="ARBA00022763"/>
    </source>
</evidence>
<evidence type="ECO:0000313" key="8">
    <source>
        <dbReference type="EMBL" id="KAF5190314.1"/>
    </source>
</evidence>
<dbReference type="GO" id="GO:0008821">
    <property type="term" value="F:crossover junction DNA endonuclease activity"/>
    <property type="evidence" value="ECO:0007669"/>
    <property type="project" value="TreeGrafter"/>
</dbReference>
<comment type="caution">
    <text evidence="8">The sequence shown here is derived from an EMBL/GenBank/DDBJ whole genome shotgun (WGS) entry which is preliminary data.</text>
</comment>
<dbReference type="GO" id="GO:0033063">
    <property type="term" value="C:Rad51B-Rad51C-Rad51D-XRCC2 complex"/>
    <property type="evidence" value="ECO:0007669"/>
    <property type="project" value="TreeGrafter"/>
</dbReference>
<comment type="subcellular location">
    <subcellularLocation>
        <location evidence="1">Nucleus</location>
    </subcellularLocation>
</comment>
<dbReference type="InterPro" id="IPR052093">
    <property type="entry name" value="HR_Repair_Mediator"/>
</dbReference>
<dbReference type="EMBL" id="JABWDY010024349">
    <property type="protein sequence ID" value="KAF5190314.1"/>
    <property type="molecule type" value="Genomic_DNA"/>
</dbReference>
<proteinExistence type="predicted"/>
<dbReference type="GO" id="GO:0140664">
    <property type="term" value="F:ATP-dependent DNA damage sensor activity"/>
    <property type="evidence" value="ECO:0007669"/>
    <property type="project" value="InterPro"/>
</dbReference>
<evidence type="ECO:0000313" key="9">
    <source>
        <dbReference type="Proteomes" id="UP000554482"/>
    </source>
</evidence>
<gene>
    <name evidence="8" type="ORF">FRX31_020100</name>
</gene>
<dbReference type="InterPro" id="IPR027417">
    <property type="entry name" value="P-loop_NTPase"/>
</dbReference>
<organism evidence="8 9">
    <name type="scientific">Thalictrum thalictroides</name>
    <name type="common">Rue-anemone</name>
    <name type="synonym">Anemone thalictroides</name>
    <dbReference type="NCBI Taxonomy" id="46969"/>
    <lineage>
        <taxon>Eukaryota</taxon>
        <taxon>Viridiplantae</taxon>
        <taxon>Streptophyta</taxon>
        <taxon>Embryophyta</taxon>
        <taxon>Tracheophyta</taxon>
        <taxon>Spermatophyta</taxon>
        <taxon>Magnoliopsida</taxon>
        <taxon>Ranunculales</taxon>
        <taxon>Ranunculaceae</taxon>
        <taxon>Thalictroideae</taxon>
        <taxon>Thalictrum</taxon>
    </lineage>
</organism>
<dbReference type="PANTHER" id="PTHR46239">
    <property type="entry name" value="DNA REPAIR PROTEIN RAD51 HOMOLOG 3 RAD51C"/>
    <property type="match status" value="1"/>
</dbReference>
<keyword evidence="6" id="KW-0539">Nucleus</keyword>
<sequence>MRWLRGKAIYIDTEGSFMVECVFQIAKACIEDLLESRVFQQQDYQACRERMQPKTFLTNIFYFRFCSYTEQIALINDLEKFITENRDV</sequence>
<evidence type="ECO:0000256" key="5">
    <source>
        <dbReference type="ARBA" id="ARBA00023204"/>
    </source>
</evidence>
<dbReference type="PANTHER" id="PTHR46239:SF1">
    <property type="entry name" value="DNA REPAIR PROTEIN RAD51 HOMOLOG 3"/>
    <property type="match status" value="1"/>
</dbReference>
<dbReference type="GO" id="GO:0000707">
    <property type="term" value="P:meiotic DNA recombinase assembly"/>
    <property type="evidence" value="ECO:0007669"/>
    <property type="project" value="TreeGrafter"/>
</dbReference>
<dbReference type="GO" id="GO:0005524">
    <property type="term" value="F:ATP binding"/>
    <property type="evidence" value="ECO:0007669"/>
    <property type="project" value="UniProtKB-KW"/>
</dbReference>
<dbReference type="AlphaFoldDB" id="A0A7J6VYW7"/>
<feature type="non-terminal residue" evidence="8">
    <location>
        <position position="1"/>
    </location>
</feature>
<keyword evidence="3" id="KW-0227">DNA damage</keyword>
<dbReference type="Gene3D" id="3.40.50.300">
    <property type="entry name" value="P-loop containing nucleotide triphosphate hydrolases"/>
    <property type="match status" value="1"/>
</dbReference>
<dbReference type="PROSITE" id="PS50162">
    <property type="entry name" value="RECA_2"/>
    <property type="match status" value="1"/>
</dbReference>
<name>A0A7J6VYW7_THATH</name>
<dbReference type="Proteomes" id="UP000554482">
    <property type="component" value="Unassembled WGS sequence"/>
</dbReference>
<dbReference type="InterPro" id="IPR020588">
    <property type="entry name" value="RecA_ATP-bd"/>
</dbReference>
<dbReference type="GO" id="GO:0005657">
    <property type="term" value="C:replication fork"/>
    <property type="evidence" value="ECO:0007669"/>
    <property type="project" value="TreeGrafter"/>
</dbReference>
<keyword evidence="4" id="KW-0067">ATP-binding</keyword>
<dbReference type="GO" id="GO:0000400">
    <property type="term" value="F:four-way junction DNA binding"/>
    <property type="evidence" value="ECO:0007669"/>
    <property type="project" value="TreeGrafter"/>
</dbReference>